<organism evidence="2 3">
    <name type="scientific">Cirrhinus molitorella</name>
    <name type="common">mud carp</name>
    <dbReference type="NCBI Taxonomy" id="172907"/>
    <lineage>
        <taxon>Eukaryota</taxon>
        <taxon>Metazoa</taxon>
        <taxon>Chordata</taxon>
        <taxon>Craniata</taxon>
        <taxon>Vertebrata</taxon>
        <taxon>Euteleostomi</taxon>
        <taxon>Actinopterygii</taxon>
        <taxon>Neopterygii</taxon>
        <taxon>Teleostei</taxon>
        <taxon>Ostariophysi</taxon>
        <taxon>Cypriniformes</taxon>
        <taxon>Cyprinidae</taxon>
        <taxon>Labeoninae</taxon>
        <taxon>Labeonini</taxon>
        <taxon>Cirrhinus</taxon>
    </lineage>
</organism>
<feature type="region of interest" description="Disordered" evidence="1">
    <location>
        <begin position="95"/>
        <end position="122"/>
    </location>
</feature>
<dbReference type="PANTHER" id="PTHR16477:SF5">
    <property type="entry name" value="COILED-COIL DOMAIN-CONTAINING PROTEIN 106-RELATED"/>
    <property type="match status" value="1"/>
</dbReference>
<reference evidence="2 3" key="1">
    <citation type="submission" date="2023-09" db="EMBL/GenBank/DDBJ databases">
        <authorList>
            <person name="Wang M."/>
        </authorList>
    </citation>
    <scope>NUCLEOTIDE SEQUENCE [LARGE SCALE GENOMIC DNA]</scope>
    <source>
        <strain evidence="2">GT-2023</strain>
        <tissue evidence="2">Liver</tissue>
    </source>
</reference>
<proteinExistence type="predicted"/>
<evidence type="ECO:0000256" key="1">
    <source>
        <dbReference type="SAM" id="MobiDB-lite"/>
    </source>
</evidence>
<dbReference type="PANTHER" id="PTHR16477">
    <property type="entry name" value="COILED-COIL DOMAIN-CONTAINING PROTEIN 106"/>
    <property type="match status" value="1"/>
</dbReference>
<evidence type="ECO:0000313" key="2">
    <source>
        <dbReference type="EMBL" id="KAL1276445.1"/>
    </source>
</evidence>
<feature type="compositionally biased region" description="Low complexity" evidence="1">
    <location>
        <begin position="180"/>
        <end position="211"/>
    </location>
</feature>
<evidence type="ECO:0000313" key="3">
    <source>
        <dbReference type="Proteomes" id="UP001558613"/>
    </source>
</evidence>
<dbReference type="Proteomes" id="UP001558613">
    <property type="component" value="Unassembled WGS sequence"/>
</dbReference>
<evidence type="ECO:0008006" key="4">
    <source>
        <dbReference type="Google" id="ProtNLM"/>
    </source>
</evidence>
<name>A0ABR3NIK3_9TELE</name>
<feature type="compositionally biased region" description="Basic and acidic residues" evidence="1">
    <location>
        <begin position="105"/>
        <end position="117"/>
    </location>
</feature>
<sequence>MLTAIYFPDEHWGISYVKVVRYILGINPEAKSKRQRGHVNQQVCTLCTVAIAIPYLSFVTKMAFVDYNKLPSSTNLLAWDKGIVQQCINMENSDKSRKGVRTRAKRNDTMDASEKTCDSGTSDVSLAPTAHLAEKRKSHELEMCKLRVEWQKEKIDELTKERDYLKEQLVSALKRGDTGSSQAIPLSSDSSSDSSNESSPDTMSDSSSTSSLEEDRKKKRAKRKGKGKKQAQTPQQVVARYKKILRQFSRGGTMSAAFKHIGVDRNTIAVNSPIAELYIAAPDKYKELLKNHSSQVKISAFATQCAAAIQGDPAVEDTIKAFKASVEPGTFTVAFTFRKHNPVLADGPGKLQDAATSTHTPTSVPGKQTTRSVHCYASSLPNTIVERHSHKPLVQFTATCLHFRTPLKNDTADHKLTDC</sequence>
<comment type="caution">
    <text evidence="2">The sequence shown here is derived from an EMBL/GenBank/DDBJ whole genome shotgun (WGS) entry which is preliminary data.</text>
</comment>
<dbReference type="EMBL" id="JAYMGO010000004">
    <property type="protein sequence ID" value="KAL1276445.1"/>
    <property type="molecule type" value="Genomic_DNA"/>
</dbReference>
<keyword evidence="3" id="KW-1185">Reference proteome</keyword>
<feature type="region of interest" description="Disordered" evidence="1">
    <location>
        <begin position="349"/>
        <end position="369"/>
    </location>
</feature>
<feature type="region of interest" description="Disordered" evidence="1">
    <location>
        <begin position="174"/>
        <end position="236"/>
    </location>
</feature>
<gene>
    <name evidence="2" type="ORF">QQF64_036068</name>
</gene>
<dbReference type="InterPro" id="IPR031591">
    <property type="entry name" value="CCDC106"/>
</dbReference>
<feature type="compositionally biased region" description="Polar residues" evidence="1">
    <location>
        <begin position="354"/>
        <end position="369"/>
    </location>
</feature>
<protein>
    <recommendedName>
        <fullName evidence="4">Coiled-coil domain-containing protein 106-like</fullName>
    </recommendedName>
</protein>
<feature type="compositionally biased region" description="Basic residues" evidence="1">
    <location>
        <begin position="217"/>
        <end position="229"/>
    </location>
</feature>
<accession>A0ABR3NIK3</accession>
<dbReference type="Pfam" id="PF15794">
    <property type="entry name" value="CCDC106"/>
    <property type="match status" value="1"/>
</dbReference>